<proteinExistence type="predicted"/>
<reference evidence="2" key="1">
    <citation type="submission" date="2020-05" db="EMBL/GenBank/DDBJ databases">
        <authorList>
            <person name="Chiriac C."/>
            <person name="Salcher M."/>
            <person name="Ghai R."/>
            <person name="Kavagutti S V."/>
        </authorList>
    </citation>
    <scope>NUCLEOTIDE SEQUENCE</scope>
</reference>
<feature type="compositionally biased region" description="Basic and acidic residues" evidence="1">
    <location>
        <begin position="29"/>
        <end position="45"/>
    </location>
</feature>
<sequence>MADVPADDLPENIVPASDLPGSSSVPSRSTEKPKKPSLAERGKEVAEQTGMGAAFGLASPYILTGLGYGAAAFPLTAPAAPWLLGAGAAAKGARVANIGYGAFSGATGETSGQAAEMMGASKPTAEAARFVGGMVSPEFVRTIGAAINFGGRKLLGMGTEGAIRSVMKDLNLNDKEISPSQKEFIKKQIDALRGGQPSDVSQKSMYDIMATGASDITSEAEKLAAATRQKGGAELSEAQRRSEKMRGSIPKIEESAQKIIIDAQAQRSNIGVERENSDIGKQIRDKIFDLFSTGMKQRSKEYLDQQKIRDDVVSAKEAAGNFVQKLPEYESLLKDLREKLLIGKAAQEQKTAPVTEKGVLQAYQNIYDAVTSRKVAIGVNSDGNPVYKTFPTSFQALDDVRRRLGDTAFGKEVEGYSAIGTTIAEKYYKTISNIQSKFAGEAHDKLQGDYEIASRLLDKFKSKAGQKVTALDRFDPTRYKTDPASITNDFFKTKQSVSDLLELTGNDRSFVLKSASDHVARELKNKDATGIKNWIDKNSDWLKALPEVDGKVSSYLKTLEAAEKTSKKTIEASRKLKTKEPGVLRAGESLATASEKEAEKITGNAAERVKVILGDKFAAQRVKDLILSGSKSQWGEVIPILVKSPEGKKVLGEAVTQVMASRAETGLRTAPEFFRDNVRPALESSNLVPKAQLDSIQSTLETIKNSTLPDELKMTLGQRLLRNALTGYLLPAVGRADKSSDDVINGRKNVTSPASVF</sequence>
<evidence type="ECO:0000256" key="1">
    <source>
        <dbReference type="SAM" id="MobiDB-lite"/>
    </source>
</evidence>
<protein>
    <submittedName>
        <fullName evidence="2">Uncharacterized protein</fullName>
    </submittedName>
</protein>
<name>A0A6J5QVM2_9CAUD</name>
<evidence type="ECO:0000313" key="2">
    <source>
        <dbReference type="EMBL" id="CAB4188620.1"/>
    </source>
</evidence>
<feature type="region of interest" description="Disordered" evidence="1">
    <location>
        <begin position="1"/>
        <end position="45"/>
    </location>
</feature>
<feature type="compositionally biased region" description="Acidic residues" evidence="1">
    <location>
        <begin position="1"/>
        <end position="10"/>
    </location>
</feature>
<organism evidence="2">
    <name type="scientific">uncultured Caudovirales phage</name>
    <dbReference type="NCBI Taxonomy" id="2100421"/>
    <lineage>
        <taxon>Viruses</taxon>
        <taxon>Duplodnaviria</taxon>
        <taxon>Heunggongvirae</taxon>
        <taxon>Uroviricota</taxon>
        <taxon>Caudoviricetes</taxon>
        <taxon>Peduoviridae</taxon>
        <taxon>Maltschvirus</taxon>
        <taxon>Maltschvirus maltsch</taxon>
    </lineage>
</organism>
<dbReference type="EMBL" id="LR797128">
    <property type="protein sequence ID" value="CAB4188620.1"/>
    <property type="molecule type" value="Genomic_DNA"/>
</dbReference>
<gene>
    <name evidence="2" type="ORF">UFOVP1174_52</name>
</gene>
<accession>A0A6J5QVM2</accession>